<name>A0A7S1API0_NOCSC</name>
<organism evidence="2">
    <name type="scientific">Noctiluca scintillans</name>
    <name type="common">Sea sparkle</name>
    <name type="synonym">Red tide dinoflagellate</name>
    <dbReference type="NCBI Taxonomy" id="2966"/>
    <lineage>
        <taxon>Eukaryota</taxon>
        <taxon>Sar</taxon>
        <taxon>Alveolata</taxon>
        <taxon>Dinophyceae</taxon>
        <taxon>Noctilucales</taxon>
        <taxon>Noctilucaceae</taxon>
        <taxon>Noctiluca</taxon>
    </lineage>
</organism>
<reference evidence="2" key="1">
    <citation type="submission" date="2021-01" db="EMBL/GenBank/DDBJ databases">
        <authorList>
            <person name="Corre E."/>
            <person name="Pelletier E."/>
            <person name="Niang G."/>
            <person name="Scheremetjew M."/>
            <person name="Finn R."/>
            <person name="Kale V."/>
            <person name="Holt S."/>
            <person name="Cochrane G."/>
            <person name="Meng A."/>
            <person name="Brown T."/>
            <person name="Cohen L."/>
        </authorList>
    </citation>
    <scope>NUCLEOTIDE SEQUENCE</scope>
</reference>
<evidence type="ECO:0000256" key="1">
    <source>
        <dbReference type="SAM" id="MobiDB-lite"/>
    </source>
</evidence>
<gene>
    <name evidence="2" type="ORF">NSCI0253_LOCUS34713</name>
</gene>
<protein>
    <submittedName>
        <fullName evidence="2">Uncharacterized protein</fullName>
    </submittedName>
</protein>
<feature type="region of interest" description="Disordered" evidence="1">
    <location>
        <begin position="1"/>
        <end position="53"/>
    </location>
</feature>
<dbReference type="EMBL" id="HBFQ01048585">
    <property type="protein sequence ID" value="CAD8860359.1"/>
    <property type="molecule type" value="Transcribed_RNA"/>
</dbReference>
<feature type="compositionally biased region" description="Polar residues" evidence="1">
    <location>
        <begin position="37"/>
        <end position="48"/>
    </location>
</feature>
<evidence type="ECO:0000313" key="2">
    <source>
        <dbReference type="EMBL" id="CAD8860359.1"/>
    </source>
</evidence>
<proteinExistence type="predicted"/>
<sequence>MASSLPPTLPKIRPGPLKSSAQPLTTPEALSIEPAGSDTSSTAPSTPRQFPEEKSKFWPRELCCCLPMSVRSALPGQLQVIQDWTHLSLISGACGAGVLAAEALFDIFVERTCGCVQHLFCLEEVAAVAVVLPSLLYILKMIGQYDDQVQKRQEIVEKRKEELAKSYNVLILSMDDLLSKAAESSAMLAERSFESKRRDFQRFLERAEQKYKASKAEGQTDNDMLLVQFRRFVRRWLTVFEECSVDPVGCPRRVVTEDELERCTNVGELAVLTAERLKATEVRFVSTQRDKDRTMLQGLRENGVTLLNRVRKQAKALDNREANDLELSSQSFMHMHEASDPAVQQPVAAPNPGCCTCCGCNWLAYGCFGCGCSREDDGFPRTMRCICVRLLLLSANHTALFFAFVCGWPIVGQEVFHSDTRIYVVVSWMLYQIGLAMLLMRFEQIDVIQKLEKEVRALAEESDRIRVRREQMNQFWSSLQELTDLWLHRTVPRLDLMKEVQGHMEDAPGADILPLMAGASSRLEELEGYLGSLELWRTHGKLSGESKKAFGDRITALCHEETLPQVLHGLQVVIEEGILRVEDAKAASGGAPVGPALVLGTQSFRG</sequence>
<dbReference type="AlphaFoldDB" id="A0A7S1API0"/>
<accession>A0A7S1API0</accession>